<evidence type="ECO:0000313" key="4">
    <source>
        <dbReference type="EMBL" id="KAF2868680.1"/>
    </source>
</evidence>
<name>A0A7C8M338_9PLEO</name>
<gene>
    <name evidence="4" type="ORF">BDV95DRAFT_670242</name>
</gene>
<feature type="compositionally biased region" description="Low complexity" evidence="2">
    <location>
        <begin position="225"/>
        <end position="237"/>
    </location>
</feature>
<keyword evidence="3" id="KW-1133">Transmembrane helix</keyword>
<dbReference type="Proteomes" id="UP000481861">
    <property type="component" value="Unassembled WGS sequence"/>
</dbReference>
<evidence type="ECO:0000256" key="1">
    <source>
        <dbReference type="SAM" id="Coils"/>
    </source>
</evidence>
<feature type="coiled-coil region" evidence="1">
    <location>
        <begin position="161"/>
        <end position="190"/>
    </location>
</feature>
<feature type="region of interest" description="Disordered" evidence="2">
    <location>
        <begin position="194"/>
        <end position="240"/>
    </location>
</feature>
<evidence type="ECO:0000313" key="5">
    <source>
        <dbReference type="Proteomes" id="UP000481861"/>
    </source>
</evidence>
<protein>
    <submittedName>
        <fullName evidence="4">Uncharacterized protein</fullName>
    </submittedName>
</protein>
<reference evidence="4 5" key="1">
    <citation type="submission" date="2020-01" db="EMBL/GenBank/DDBJ databases">
        <authorList>
            <consortium name="DOE Joint Genome Institute"/>
            <person name="Haridas S."/>
            <person name="Albert R."/>
            <person name="Binder M."/>
            <person name="Bloem J."/>
            <person name="Labutti K."/>
            <person name="Salamov A."/>
            <person name="Andreopoulos B."/>
            <person name="Baker S.E."/>
            <person name="Barry K."/>
            <person name="Bills G."/>
            <person name="Bluhm B.H."/>
            <person name="Cannon C."/>
            <person name="Castanera R."/>
            <person name="Culley D.E."/>
            <person name="Daum C."/>
            <person name="Ezra D."/>
            <person name="Gonzalez J.B."/>
            <person name="Henrissat B."/>
            <person name="Kuo A."/>
            <person name="Liang C."/>
            <person name="Lipzen A."/>
            <person name="Lutzoni F."/>
            <person name="Magnuson J."/>
            <person name="Mondo S."/>
            <person name="Nolan M."/>
            <person name="Ohm R."/>
            <person name="Pangilinan J."/>
            <person name="Park H.-J.H."/>
            <person name="Ramirez L."/>
            <person name="Alfaro M."/>
            <person name="Sun H."/>
            <person name="Tritt A."/>
            <person name="Yoshinaga Y."/>
            <person name="Zwiers L.-H.L."/>
            <person name="Turgeon B.G."/>
            <person name="Goodwin S.B."/>
            <person name="Spatafora J.W."/>
            <person name="Crous P.W."/>
            <person name="Grigoriev I.V."/>
        </authorList>
    </citation>
    <scope>NUCLEOTIDE SEQUENCE [LARGE SCALE GENOMIC DNA]</scope>
    <source>
        <strain evidence="4 5">CBS 611.86</strain>
    </source>
</reference>
<sequence length="371" mass="41985">MCPTSQGSVRRQERLRREGLALALSVTFTSPAFFVHTATISQGPTQTPAGMNELWPDPRSKGKRKPDTLPDSKEGVVLLGSEAARRESVSATFLALKERKRTAALQRAREDAHVQDHLQQELRTGLENVLDEIKTAVKHEVAQQLAALNRAESPRSQDDELAALREELAVQKAEKELLKKISEETKAENAVLQTKLEKGRKSSSYAASQDTASNSSSKRPRLARSRSSSPAQSLPPRTDYFTTPRWKYHRLTTVRLLADNRDEAAPLKSGKFIWFIKDMAFIPAREVPRTVKLQVLATMHTWREQAVGQENLCLERKSRRRPTTFKESGGESHFNFMCDYCIAMNNVCVRKINEGYLVWSRHGHKEPVWQL</sequence>
<keyword evidence="5" id="KW-1185">Reference proteome</keyword>
<dbReference type="EMBL" id="JAADJZ010000018">
    <property type="protein sequence ID" value="KAF2868680.1"/>
    <property type="molecule type" value="Genomic_DNA"/>
</dbReference>
<dbReference type="AlphaFoldDB" id="A0A7C8M338"/>
<accession>A0A7C8M338</accession>
<feature type="compositionally biased region" description="Polar residues" evidence="2">
    <location>
        <begin position="202"/>
        <end position="214"/>
    </location>
</feature>
<feature type="region of interest" description="Disordered" evidence="2">
    <location>
        <begin position="41"/>
        <end position="73"/>
    </location>
</feature>
<feature type="compositionally biased region" description="Basic and acidic residues" evidence="2">
    <location>
        <begin position="56"/>
        <end position="73"/>
    </location>
</feature>
<evidence type="ECO:0000256" key="3">
    <source>
        <dbReference type="SAM" id="Phobius"/>
    </source>
</evidence>
<comment type="caution">
    <text evidence="4">The sequence shown here is derived from an EMBL/GenBank/DDBJ whole genome shotgun (WGS) entry which is preliminary data.</text>
</comment>
<proteinExistence type="predicted"/>
<evidence type="ECO:0000256" key="2">
    <source>
        <dbReference type="SAM" id="MobiDB-lite"/>
    </source>
</evidence>
<keyword evidence="1" id="KW-0175">Coiled coil</keyword>
<keyword evidence="3" id="KW-0812">Transmembrane</keyword>
<keyword evidence="3" id="KW-0472">Membrane</keyword>
<feature type="transmembrane region" description="Helical" evidence="3">
    <location>
        <begin position="20"/>
        <end position="38"/>
    </location>
</feature>
<organism evidence="4 5">
    <name type="scientific">Massariosphaeria phaeospora</name>
    <dbReference type="NCBI Taxonomy" id="100035"/>
    <lineage>
        <taxon>Eukaryota</taxon>
        <taxon>Fungi</taxon>
        <taxon>Dikarya</taxon>
        <taxon>Ascomycota</taxon>
        <taxon>Pezizomycotina</taxon>
        <taxon>Dothideomycetes</taxon>
        <taxon>Pleosporomycetidae</taxon>
        <taxon>Pleosporales</taxon>
        <taxon>Pleosporales incertae sedis</taxon>
        <taxon>Massariosphaeria</taxon>
    </lineage>
</organism>